<dbReference type="EnsemblMetazoa" id="BGLB000196-RF">
    <property type="protein sequence ID" value="BGLB000196-PF"/>
    <property type="gene ID" value="BGLB000196"/>
</dbReference>
<proteinExistence type="predicted"/>
<protein>
    <submittedName>
        <fullName evidence="2">Uncharacterized protein</fullName>
    </submittedName>
</protein>
<dbReference type="CDD" id="cd00022">
    <property type="entry name" value="BIR"/>
    <property type="match status" value="1"/>
</dbReference>
<dbReference type="Pfam" id="PF00653">
    <property type="entry name" value="BIR"/>
    <property type="match status" value="1"/>
</dbReference>
<dbReference type="VEuPathDB" id="VectorBase:BGLB000196"/>
<dbReference type="STRING" id="6526.A0A2C9JC18"/>
<dbReference type="VEuPathDB" id="VectorBase:BGLAX_033970"/>
<reference evidence="2" key="3">
    <citation type="submission" date="2020-05" db="UniProtKB">
        <authorList>
            <consortium name="EnsemblMetazoa"/>
        </authorList>
    </citation>
    <scope>IDENTIFICATION</scope>
    <source>
        <strain evidence="2">BB02</strain>
    </source>
</reference>
<reference evidence="2" key="2">
    <citation type="submission" date="2013-03" db="EMBL/GenBank/DDBJ databases">
        <title>Sequence assembly of the Biomphalaria glabrata genome version 4.3.</title>
        <authorList>
            <person name="Warren W."/>
            <person name="Wilson R.K."/>
            <person name="Hillier L.W."/>
            <person name="Minx P."/>
        </authorList>
    </citation>
    <scope>NUCLEOTIDE SEQUENCE</scope>
    <source>
        <strain evidence="2">BB02</strain>
    </source>
</reference>
<gene>
    <name evidence="2" type="primary">106058665</name>
</gene>
<dbReference type="AlphaFoldDB" id="A0A2C9JC18"/>
<evidence type="ECO:0000313" key="2">
    <source>
        <dbReference type="EnsemblMetazoa" id="BGLB000196-PD"/>
    </source>
</evidence>
<dbReference type="Gene3D" id="1.10.1170.10">
    <property type="entry name" value="Inhibitor Of Apoptosis Protein (2mihbC-IAP-1), Chain A"/>
    <property type="match status" value="1"/>
</dbReference>
<dbReference type="EnsemblMetazoa" id="BGLB000196-RE">
    <property type="protein sequence ID" value="BGLB000196-PE"/>
    <property type="gene ID" value="BGLB000196"/>
</dbReference>
<name>A0A2C9JC18_BIOGL</name>
<feature type="region of interest" description="Disordered" evidence="1">
    <location>
        <begin position="147"/>
        <end position="166"/>
    </location>
</feature>
<sequence length="315" mass="35936">MYRELVGVAHRLPLKAKKRMSKKMFMIHHPHGGPKVLSYGDYVRVNFKINMIEKLRATLTKLTESEQVPEELSTYRKALFYATDTCPGSCGAPILTFFSRPPDVNNIINSKLDLWTHTGVETTHKLGVSALKVCTLDDIYQHRPEGAQGGRLSITEEDSEDEESLGKQMVNSPVYKDLIAPCYPEYSSFQDRLDSYGKWNSMQTPYNLASNGFFFAGYSDCVRCFQCGLGLRSWKPEENVLTQHEKYRPTCPYLRSLDKRPSNLCTESVTLDPVYLTNTSDEDFLENFGDLKPFDSGKKKCLKFSKHFTLISLFI</sequence>
<dbReference type="EnsemblMetazoa" id="BGLB000196-RD">
    <property type="protein sequence ID" value="BGLB000196-PD"/>
    <property type="gene ID" value="BGLB000196"/>
</dbReference>
<dbReference type="PROSITE" id="PS50143">
    <property type="entry name" value="BIR_REPEAT_2"/>
    <property type="match status" value="1"/>
</dbReference>
<dbReference type="Proteomes" id="UP000076420">
    <property type="component" value="Unassembled WGS sequence"/>
</dbReference>
<dbReference type="InterPro" id="IPR001370">
    <property type="entry name" value="BIR_rpt"/>
</dbReference>
<dbReference type="PANTHER" id="PTHR10044">
    <property type="entry name" value="INHIBITOR OF APOPTOSIS"/>
    <property type="match status" value="1"/>
</dbReference>
<dbReference type="GO" id="GO:0005737">
    <property type="term" value="C:cytoplasm"/>
    <property type="evidence" value="ECO:0007669"/>
    <property type="project" value="TreeGrafter"/>
</dbReference>
<organism evidence="2 3">
    <name type="scientific">Biomphalaria glabrata</name>
    <name type="common">Bloodfluke planorb</name>
    <name type="synonym">Freshwater snail</name>
    <dbReference type="NCBI Taxonomy" id="6526"/>
    <lineage>
        <taxon>Eukaryota</taxon>
        <taxon>Metazoa</taxon>
        <taxon>Spiralia</taxon>
        <taxon>Lophotrochozoa</taxon>
        <taxon>Mollusca</taxon>
        <taxon>Gastropoda</taxon>
        <taxon>Heterobranchia</taxon>
        <taxon>Euthyneura</taxon>
        <taxon>Panpulmonata</taxon>
        <taxon>Hygrophila</taxon>
        <taxon>Lymnaeoidea</taxon>
        <taxon>Planorbidae</taxon>
        <taxon>Biomphalaria</taxon>
    </lineage>
</organism>
<dbReference type="SUPFAM" id="SSF57924">
    <property type="entry name" value="Inhibitor of apoptosis (IAP) repeat"/>
    <property type="match status" value="1"/>
</dbReference>
<dbReference type="GO" id="GO:0051726">
    <property type="term" value="P:regulation of cell cycle"/>
    <property type="evidence" value="ECO:0007669"/>
    <property type="project" value="TreeGrafter"/>
</dbReference>
<evidence type="ECO:0000256" key="1">
    <source>
        <dbReference type="SAM" id="MobiDB-lite"/>
    </source>
</evidence>
<dbReference type="SMART" id="SM00238">
    <property type="entry name" value="BIR"/>
    <property type="match status" value="1"/>
</dbReference>
<dbReference type="EnsemblMetazoa" id="BGLB000196-RC">
    <property type="protein sequence ID" value="BGLB000196-PC"/>
    <property type="gene ID" value="BGLB000196"/>
</dbReference>
<accession>A0A2C9JC18</accession>
<reference evidence="2" key="1">
    <citation type="journal article" date="2004" name="J. Parasitol.">
        <title>The mitochondrial genome of Biomphalaria glabrata (Gastropoda: Basommatophora), intermediate host of Schistosoma mansoni.</title>
        <authorList>
            <person name="DeJong R.J."/>
            <person name="Emery A.M."/>
            <person name="Adema C.M."/>
        </authorList>
    </citation>
    <scope>NUCLEOTIDE SEQUENCE</scope>
    <source>
        <strain evidence="2">BB02</strain>
    </source>
</reference>
<evidence type="ECO:0000313" key="3">
    <source>
        <dbReference type="Proteomes" id="UP000076420"/>
    </source>
</evidence>
<dbReference type="KEGG" id="bgt:106058665"/>
<dbReference type="InterPro" id="IPR050784">
    <property type="entry name" value="IAP"/>
</dbReference>
<dbReference type="EnsemblMetazoa" id="BGLB000196-RB">
    <property type="protein sequence ID" value="BGLB000196-PB"/>
    <property type="gene ID" value="BGLB000196"/>
</dbReference>
<dbReference type="GO" id="GO:0005634">
    <property type="term" value="C:nucleus"/>
    <property type="evidence" value="ECO:0007669"/>
    <property type="project" value="TreeGrafter"/>
</dbReference>
<dbReference type="PANTHER" id="PTHR10044:SF139">
    <property type="entry name" value="DEATH-ASSOCIATED INHIBITOR OF APOPTOSIS 2"/>
    <property type="match status" value="1"/>
</dbReference>